<dbReference type="OrthoDB" id="8196283at2759"/>
<reference evidence="4" key="1">
    <citation type="submission" date="2025-08" db="UniProtKB">
        <authorList>
            <consortium name="RefSeq"/>
        </authorList>
    </citation>
    <scope>IDENTIFICATION</scope>
    <source>
        <tissue evidence="4">Whole organism</tissue>
    </source>
</reference>
<dbReference type="KEGG" id="foc:113213282"/>
<dbReference type="InterPro" id="IPR046700">
    <property type="entry name" value="DUF6570"/>
</dbReference>
<evidence type="ECO:0000313" key="4">
    <source>
        <dbReference type="RefSeq" id="XP_052131986.1"/>
    </source>
</evidence>
<accession>A0A9C6XA08</accession>
<feature type="region of interest" description="Disordered" evidence="1">
    <location>
        <begin position="161"/>
        <end position="220"/>
    </location>
</feature>
<feature type="non-terminal residue" evidence="4">
    <location>
        <position position="245"/>
    </location>
</feature>
<proteinExistence type="predicted"/>
<feature type="compositionally biased region" description="Acidic residues" evidence="1">
    <location>
        <begin position="181"/>
        <end position="194"/>
    </location>
</feature>
<gene>
    <name evidence="4" type="primary">LOC113213282</name>
</gene>
<evidence type="ECO:0000313" key="3">
    <source>
        <dbReference type="Proteomes" id="UP000504606"/>
    </source>
</evidence>
<dbReference type="Pfam" id="PF20209">
    <property type="entry name" value="DUF6570"/>
    <property type="match status" value="1"/>
</dbReference>
<protein>
    <submittedName>
        <fullName evidence="4">Uncharacterized protein LOC113213282</fullName>
    </submittedName>
</protein>
<feature type="domain" description="DUF6570" evidence="2">
    <location>
        <begin position="28"/>
        <end position="151"/>
    </location>
</feature>
<name>A0A9C6XA08_FRAOC</name>
<evidence type="ECO:0000259" key="2">
    <source>
        <dbReference type="Pfam" id="PF20209"/>
    </source>
</evidence>
<dbReference type="AlphaFoldDB" id="A0A9C6XA08"/>
<dbReference type="RefSeq" id="XP_052131986.1">
    <property type="nucleotide sequence ID" value="XM_052276026.1"/>
</dbReference>
<organism evidence="3 4">
    <name type="scientific">Frankliniella occidentalis</name>
    <name type="common">Western flower thrips</name>
    <name type="synonym">Euthrips occidentalis</name>
    <dbReference type="NCBI Taxonomy" id="133901"/>
    <lineage>
        <taxon>Eukaryota</taxon>
        <taxon>Metazoa</taxon>
        <taxon>Ecdysozoa</taxon>
        <taxon>Arthropoda</taxon>
        <taxon>Hexapoda</taxon>
        <taxon>Insecta</taxon>
        <taxon>Pterygota</taxon>
        <taxon>Neoptera</taxon>
        <taxon>Paraneoptera</taxon>
        <taxon>Thysanoptera</taxon>
        <taxon>Terebrantia</taxon>
        <taxon>Thripoidea</taxon>
        <taxon>Thripidae</taxon>
        <taxon>Frankliniella</taxon>
    </lineage>
</organism>
<evidence type="ECO:0000256" key="1">
    <source>
        <dbReference type="SAM" id="MobiDB-lite"/>
    </source>
</evidence>
<dbReference type="GeneID" id="113213282"/>
<sequence>MESMYWFTCRDCNRRSLQTDPNHKCGRTCHKYTANNLMDPGNVPAVLRGLTFVEQQLIARIHPVVCVYRIRGHQMGYRGNVISFPQNVNELALSLPHRIQDLTSIVAVRLRDSDGYVDFRVRCGAVRAALLWLRDNNPYYANIEISEANLALLPENGDVFSQVNGYDDADDPPPPTGSGGNDEDTDESTEEEEGGLSGDVEGSGTNVTMSGVPLLQNHHQEEQVNAVLNWPSTDNLPVDEFNTPG</sequence>
<keyword evidence="3" id="KW-1185">Reference proteome</keyword>
<dbReference type="Proteomes" id="UP000504606">
    <property type="component" value="Unplaced"/>
</dbReference>